<dbReference type="AlphaFoldDB" id="A0A1H1LR23"/>
<organism evidence="1 2">
    <name type="scientific">Nocardioides scoriae</name>
    <dbReference type="NCBI Taxonomy" id="642780"/>
    <lineage>
        <taxon>Bacteria</taxon>
        <taxon>Bacillati</taxon>
        <taxon>Actinomycetota</taxon>
        <taxon>Actinomycetes</taxon>
        <taxon>Propionibacteriales</taxon>
        <taxon>Nocardioidaceae</taxon>
        <taxon>Nocardioides</taxon>
    </lineage>
</organism>
<evidence type="ECO:0000313" key="2">
    <source>
        <dbReference type="Proteomes" id="UP000198859"/>
    </source>
</evidence>
<dbReference type="Proteomes" id="UP000198859">
    <property type="component" value="Chromosome I"/>
</dbReference>
<reference evidence="2" key="1">
    <citation type="submission" date="2016-10" db="EMBL/GenBank/DDBJ databases">
        <authorList>
            <person name="Varghese N."/>
            <person name="Submissions S."/>
        </authorList>
    </citation>
    <scope>NUCLEOTIDE SEQUENCE [LARGE SCALE GENOMIC DNA]</scope>
    <source>
        <strain evidence="2">DSM 22127</strain>
    </source>
</reference>
<evidence type="ECO:0008006" key="3">
    <source>
        <dbReference type="Google" id="ProtNLM"/>
    </source>
</evidence>
<accession>A0A1H1LR23</accession>
<gene>
    <name evidence="1" type="ORF">SAMN04488570_0308</name>
</gene>
<dbReference type="STRING" id="642780.SAMN04488570_0308"/>
<name>A0A1H1LR23_9ACTN</name>
<proteinExistence type="predicted"/>
<sequence length="127" mass="13739">MTGQHQKLEAMGRAFGQAAAQQTDVESCELILTGLQNLVSVDIVVLRYLGEVHEVFRPHANERETGNRSTREVAPRMGMTEERLSYSLVRLAGQGMASQSSVIGGEVYTITGSGLALYGALQKVGEQ</sequence>
<protein>
    <recommendedName>
        <fullName evidence="3">Winged helix DNA-binding domain-containing protein</fullName>
    </recommendedName>
</protein>
<evidence type="ECO:0000313" key="1">
    <source>
        <dbReference type="EMBL" id="SDR76465.1"/>
    </source>
</evidence>
<dbReference type="EMBL" id="LT629757">
    <property type="protein sequence ID" value="SDR76465.1"/>
    <property type="molecule type" value="Genomic_DNA"/>
</dbReference>
<keyword evidence="2" id="KW-1185">Reference proteome</keyword>